<dbReference type="Proteomes" id="UP000183995">
    <property type="component" value="Unassembled WGS sequence"/>
</dbReference>
<dbReference type="SUPFAM" id="SSF53067">
    <property type="entry name" value="Actin-like ATPase domain"/>
    <property type="match status" value="1"/>
</dbReference>
<dbReference type="InterPro" id="IPR002731">
    <property type="entry name" value="ATPase_BadF"/>
</dbReference>
<evidence type="ECO:0000256" key="4">
    <source>
        <dbReference type="ARBA" id="ARBA00023014"/>
    </source>
</evidence>
<dbReference type="Gene3D" id="3.40.50.11900">
    <property type="match status" value="1"/>
</dbReference>
<dbReference type="AlphaFoldDB" id="A0A1M5XEV5"/>
<evidence type="ECO:0000256" key="2">
    <source>
        <dbReference type="ARBA" id="ARBA00022723"/>
    </source>
</evidence>
<keyword evidence="3" id="KW-0408">Iron</keyword>
<dbReference type="Gene3D" id="3.30.420.40">
    <property type="match status" value="2"/>
</dbReference>
<sequence>MQLSLENLFPNIAAVPPVVGIDIGSRAAKGALIYGNALYLTLSYTGVNMQQNAEEVLNDLLTQAGLNRRDVAFLVGTGYGRIAMKFSEFPVQIQTEIFCHALGAHALCPDISTVIDIGGQDSKVIAVGRNGAVMDFVMNDKCAAGTGRFLEKAAEMLSVPLETMGELSLQSTNELIFSSQCIVFAESELISMKARGTSTPDIAAGIHRAVAKRILGLYSRFDNGENVLFTGGVSQNIGMRRALEEVLHCHLAEPRVNAVYAGAIGAAVFAGRFLNSNNFHPDSIEKQAVFSFGEMGQSIERKMTSYIDGSEKRKKIGYLCTYTPMELMHAAGASYMRLLKSGTAEQISSGEQLTRSVYCDFVKSILGAFREKDPLYSSLDGVYNFYTCDCTKRVGEAILAYYKDADTFVLPRYRHNADSYEFLNGEFRFFAETLERLTGNGIEPSKLRESIRLYNSIRAKLREISELRKSDPPLLTGGEFYTLMRGYFYLDPEEYLALCTEALGRLKTREVQASPKTRVFLSGGIHADGDMRLIEVLENELDIVIVAEDHCTGLKSISFDIDENEEPFQALAKGYIDKAPCARMKPLTDSMDFSLRLAKEYRADAVVYSYVKFCPSYGQTKHEFVRRFHDKGYPVLDIGLDYSKNDYGQLRTRLETFITMVKNRGGLHE</sequence>
<dbReference type="CDD" id="cd24036">
    <property type="entry name" value="ASKHA_NBD_BcrAD_BadFG_HgdC_HadI"/>
    <property type="match status" value="1"/>
</dbReference>
<evidence type="ECO:0000259" key="5">
    <source>
        <dbReference type="Pfam" id="PF01869"/>
    </source>
</evidence>
<dbReference type="PANTHER" id="PTHR32329">
    <property type="entry name" value="BIFUNCTIONAL PROTEIN [INCLUDES 2-HYDROXYACYL-COA DEHYDRATASE (N-TER) AND ITS ACTIVATOR DOMAIN (C_TERM)-RELATED"/>
    <property type="match status" value="1"/>
</dbReference>
<dbReference type="InterPro" id="IPR051805">
    <property type="entry name" value="Dehydratase_Activator_Redct"/>
</dbReference>
<name>A0A1M5XEV5_9FIRM</name>
<feature type="domain" description="ATPase BadF/BadG/BcrA/BcrD type" evidence="5">
    <location>
        <begin position="19"/>
        <end position="270"/>
    </location>
</feature>
<dbReference type="Gene3D" id="1.20.1270.370">
    <property type="match status" value="1"/>
</dbReference>
<dbReference type="STRING" id="1123282.SAMN02745823_01718"/>
<dbReference type="InterPro" id="IPR010327">
    <property type="entry name" value="FldB/FldC_alpha/beta"/>
</dbReference>
<dbReference type="NCBIfam" id="TIGR00241">
    <property type="entry name" value="CoA_E_activ"/>
    <property type="match status" value="1"/>
</dbReference>
<protein>
    <submittedName>
        <fullName evidence="6">CoA-substrate-specific enzyme activase, putative</fullName>
    </submittedName>
</protein>
<evidence type="ECO:0000313" key="6">
    <source>
        <dbReference type="EMBL" id="SHH97733.1"/>
    </source>
</evidence>
<evidence type="ECO:0000256" key="1">
    <source>
        <dbReference type="ARBA" id="ARBA00001966"/>
    </source>
</evidence>
<dbReference type="Pfam" id="PF06050">
    <property type="entry name" value="HGD-D"/>
    <property type="match status" value="1"/>
</dbReference>
<dbReference type="InterPro" id="IPR008275">
    <property type="entry name" value="CoA_E_activase_dom"/>
</dbReference>
<evidence type="ECO:0000313" key="7">
    <source>
        <dbReference type="Proteomes" id="UP000183995"/>
    </source>
</evidence>
<comment type="cofactor">
    <cofactor evidence="1">
        <name>[4Fe-4S] cluster</name>
        <dbReference type="ChEBI" id="CHEBI:49883"/>
    </cofactor>
</comment>
<dbReference type="PANTHER" id="PTHR32329:SF2">
    <property type="entry name" value="BIFUNCTIONAL PROTEIN [INCLUDES 2-HYDROXYACYL-COA DEHYDRATASE (N-TER) AND ITS ACTIVATOR DOMAIN (C_TERM)"/>
    <property type="match status" value="1"/>
</dbReference>
<reference evidence="6 7" key="1">
    <citation type="submission" date="2016-11" db="EMBL/GenBank/DDBJ databases">
        <authorList>
            <person name="Jaros S."/>
            <person name="Januszkiewicz K."/>
            <person name="Wedrychowicz H."/>
        </authorList>
    </citation>
    <scope>NUCLEOTIDE SEQUENCE [LARGE SCALE GENOMIC DNA]</scope>
    <source>
        <strain evidence="6 7">DSM 10068</strain>
    </source>
</reference>
<proteinExistence type="predicted"/>
<keyword evidence="2" id="KW-0479">Metal-binding</keyword>
<dbReference type="InterPro" id="IPR043129">
    <property type="entry name" value="ATPase_NBD"/>
</dbReference>
<dbReference type="RefSeq" id="WP_073077763.1">
    <property type="nucleotide sequence ID" value="NZ_FQXV01000005.1"/>
</dbReference>
<gene>
    <name evidence="6" type="ORF">SAMN02745823_01718</name>
</gene>
<dbReference type="GO" id="GO:0051536">
    <property type="term" value="F:iron-sulfur cluster binding"/>
    <property type="evidence" value="ECO:0007669"/>
    <property type="project" value="UniProtKB-KW"/>
</dbReference>
<dbReference type="Gene3D" id="3.40.50.11890">
    <property type="match status" value="1"/>
</dbReference>
<organism evidence="6 7">
    <name type="scientific">Sporobacter termitidis DSM 10068</name>
    <dbReference type="NCBI Taxonomy" id="1123282"/>
    <lineage>
        <taxon>Bacteria</taxon>
        <taxon>Bacillati</taxon>
        <taxon>Bacillota</taxon>
        <taxon>Clostridia</taxon>
        <taxon>Eubacteriales</taxon>
        <taxon>Oscillospiraceae</taxon>
        <taxon>Sporobacter</taxon>
    </lineage>
</organism>
<accession>A0A1M5XEV5</accession>
<keyword evidence="4" id="KW-0411">Iron-sulfur</keyword>
<keyword evidence="7" id="KW-1185">Reference proteome</keyword>
<dbReference type="GO" id="GO:0046872">
    <property type="term" value="F:metal ion binding"/>
    <property type="evidence" value="ECO:0007669"/>
    <property type="project" value="UniProtKB-KW"/>
</dbReference>
<dbReference type="EMBL" id="FQXV01000005">
    <property type="protein sequence ID" value="SHH97733.1"/>
    <property type="molecule type" value="Genomic_DNA"/>
</dbReference>
<evidence type="ECO:0000256" key="3">
    <source>
        <dbReference type="ARBA" id="ARBA00023004"/>
    </source>
</evidence>
<dbReference type="Pfam" id="PF01869">
    <property type="entry name" value="BcrAD_BadFG"/>
    <property type="match status" value="1"/>
</dbReference>